<keyword evidence="4 6" id="KW-1133">Transmembrane helix</keyword>
<evidence type="ECO:0000256" key="5">
    <source>
        <dbReference type="ARBA" id="ARBA00023136"/>
    </source>
</evidence>
<dbReference type="SUPFAM" id="SSF103473">
    <property type="entry name" value="MFS general substrate transporter"/>
    <property type="match status" value="1"/>
</dbReference>
<feature type="transmembrane region" description="Helical" evidence="6">
    <location>
        <begin position="140"/>
        <end position="163"/>
    </location>
</feature>
<gene>
    <name evidence="8" type="ORF">F4Y08_15720</name>
</gene>
<dbReference type="EMBL" id="VXPY01000113">
    <property type="protein sequence ID" value="MYD91755.1"/>
    <property type="molecule type" value="Genomic_DNA"/>
</dbReference>
<dbReference type="PROSITE" id="PS50850">
    <property type="entry name" value="MFS"/>
    <property type="match status" value="1"/>
</dbReference>
<protein>
    <submittedName>
        <fullName evidence="8">MFS transporter</fullName>
    </submittedName>
</protein>
<evidence type="ECO:0000259" key="7">
    <source>
        <dbReference type="PROSITE" id="PS50850"/>
    </source>
</evidence>
<dbReference type="InterPro" id="IPR050189">
    <property type="entry name" value="MFS_Efflux_Transporters"/>
</dbReference>
<dbReference type="PANTHER" id="PTHR43124:SF3">
    <property type="entry name" value="CHLORAMPHENICOL EFFLUX PUMP RV0191"/>
    <property type="match status" value="1"/>
</dbReference>
<feature type="transmembrane region" description="Helical" evidence="6">
    <location>
        <begin position="169"/>
        <end position="189"/>
    </location>
</feature>
<dbReference type="Pfam" id="PF07690">
    <property type="entry name" value="MFS_1"/>
    <property type="match status" value="1"/>
</dbReference>
<proteinExistence type="predicted"/>
<keyword evidence="2" id="KW-1003">Cell membrane</keyword>
<feature type="transmembrane region" description="Helical" evidence="6">
    <location>
        <begin position="262"/>
        <end position="280"/>
    </location>
</feature>
<dbReference type="InterPro" id="IPR020846">
    <property type="entry name" value="MFS_dom"/>
</dbReference>
<accession>A0A6B1DYE6</accession>
<feature type="transmembrane region" description="Helical" evidence="6">
    <location>
        <begin position="107"/>
        <end position="128"/>
    </location>
</feature>
<organism evidence="8">
    <name type="scientific">Caldilineaceae bacterium SB0662_bin_9</name>
    <dbReference type="NCBI Taxonomy" id="2605258"/>
    <lineage>
        <taxon>Bacteria</taxon>
        <taxon>Bacillati</taxon>
        <taxon>Chloroflexota</taxon>
        <taxon>Caldilineae</taxon>
        <taxon>Caldilineales</taxon>
        <taxon>Caldilineaceae</taxon>
    </lineage>
</organism>
<dbReference type="GO" id="GO:0005886">
    <property type="term" value="C:plasma membrane"/>
    <property type="evidence" value="ECO:0007669"/>
    <property type="project" value="UniProtKB-SubCell"/>
</dbReference>
<feature type="transmembrane region" description="Helical" evidence="6">
    <location>
        <begin position="215"/>
        <end position="242"/>
    </location>
</feature>
<evidence type="ECO:0000256" key="1">
    <source>
        <dbReference type="ARBA" id="ARBA00004651"/>
    </source>
</evidence>
<evidence type="ECO:0000256" key="6">
    <source>
        <dbReference type="SAM" id="Phobius"/>
    </source>
</evidence>
<feature type="transmembrane region" description="Helical" evidence="6">
    <location>
        <begin position="375"/>
        <end position="396"/>
    </location>
</feature>
<comment type="subcellular location">
    <subcellularLocation>
        <location evidence="1">Cell membrane</location>
        <topology evidence="1">Multi-pass membrane protein</topology>
    </subcellularLocation>
</comment>
<comment type="caution">
    <text evidence="8">The sequence shown here is derived from an EMBL/GenBank/DDBJ whole genome shotgun (WGS) entry which is preliminary data.</text>
</comment>
<feature type="transmembrane region" description="Helical" evidence="6">
    <location>
        <begin position="12"/>
        <end position="36"/>
    </location>
</feature>
<dbReference type="PANTHER" id="PTHR43124">
    <property type="entry name" value="PURINE EFFLUX PUMP PBUE"/>
    <property type="match status" value="1"/>
</dbReference>
<feature type="domain" description="Major facilitator superfamily (MFS) profile" evidence="7">
    <location>
        <begin position="17"/>
        <end position="402"/>
    </location>
</feature>
<keyword evidence="3 6" id="KW-0812">Transmembrane</keyword>
<evidence type="ECO:0000313" key="8">
    <source>
        <dbReference type="EMBL" id="MYD91755.1"/>
    </source>
</evidence>
<evidence type="ECO:0000256" key="3">
    <source>
        <dbReference type="ARBA" id="ARBA00022692"/>
    </source>
</evidence>
<sequence>MQSRGVIHRARESLVGLIGVALVTRCLTDTGFQIFYPFLPMLAGGLGLSTTRMGQLLGLRNLTGLLSPVFGALADRQGFRKWLRVELMALSAGFLLLALGPSLPIKVFGFILSGIAALAFVPTLQGYLSHRLRYSMRARGIGIVEYGWAFAGIAGLSTAGWIIERTSWEVPFVILGIGLAILSILYYLLPPGHPEGARPRMSNPAAGRRQQLTDLVGSLSVSAWATIACTGFLSFAMFNVLIVFGDWLTQTYDLGAGDMGRVAMAMGIADLCGSIGASAYSDRIGKRRAVMAGGVLAIAAFVLLPILGTSLVGAVGGLMLMRVALEFAIVSMLAFASEQDSHRRGQMMSMMGASNFTASALGGFSGPWSFLRLGITGPSLLAISGMLVCTVLNIGFMREPQGRD</sequence>
<name>A0A6B1DYE6_9CHLR</name>
<dbReference type="GO" id="GO:0022857">
    <property type="term" value="F:transmembrane transporter activity"/>
    <property type="evidence" value="ECO:0007669"/>
    <property type="project" value="InterPro"/>
</dbReference>
<reference evidence="8" key="1">
    <citation type="submission" date="2019-09" db="EMBL/GenBank/DDBJ databases">
        <title>Characterisation of the sponge microbiome using genome-centric metagenomics.</title>
        <authorList>
            <person name="Engelberts J.P."/>
            <person name="Robbins S.J."/>
            <person name="De Goeij J.M."/>
            <person name="Aranda M."/>
            <person name="Bell S.C."/>
            <person name="Webster N.S."/>
        </authorList>
    </citation>
    <scope>NUCLEOTIDE SEQUENCE</scope>
    <source>
        <strain evidence="8">SB0662_bin_9</strain>
    </source>
</reference>
<dbReference type="Gene3D" id="1.20.1250.20">
    <property type="entry name" value="MFS general substrate transporter like domains"/>
    <property type="match status" value="1"/>
</dbReference>
<dbReference type="InterPro" id="IPR036259">
    <property type="entry name" value="MFS_trans_sf"/>
</dbReference>
<evidence type="ECO:0000256" key="4">
    <source>
        <dbReference type="ARBA" id="ARBA00022989"/>
    </source>
</evidence>
<evidence type="ECO:0000256" key="2">
    <source>
        <dbReference type="ARBA" id="ARBA00022475"/>
    </source>
</evidence>
<feature type="transmembrane region" description="Helical" evidence="6">
    <location>
        <begin position="289"/>
        <end position="308"/>
    </location>
</feature>
<keyword evidence="5 6" id="KW-0472">Membrane</keyword>
<dbReference type="AlphaFoldDB" id="A0A6B1DYE6"/>
<dbReference type="InterPro" id="IPR011701">
    <property type="entry name" value="MFS"/>
</dbReference>